<proteinExistence type="predicted"/>
<dbReference type="Proteomes" id="UP000054324">
    <property type="component" value="Unassembled WGS sequence"/>
</dbReference>
<sequence>MWKFSDLELRFTPQRLIAEAVKITKNHSVNRIEGQLTSLWKAVLDKPRVGNPNPTIVHLNQPYTTIIAYPHRRMGSPNDDKEESSPVNQTFGRELETAKHLRTRNERRFDRPTNKQIVSDCVQITSAFRTDEPVCLASYLHATPARHIEATSSGISKLIFKPRRTLNMAAINVHTLKQASQKAALTTILDLLTVDVSLSFASAPDVSSSNVREKPQNPEGILYLSILSINVQIDCSPDTMRPLGPLENPVTRAELNWTRSKRTVASEFFSYVLTAGCLYAATTSEIAQFYCSHGVNQQRLSRGTKLILSPSIT</sequence>
<dbReference type="AlphaFoldDB" id="A0A074ZE46"/>
<dbReference type="KEGG" id="ovi:T265_07005"/>
<accession>A0A074ZE46</accession>
<gene>
    <name evidence="1" type="ORF">T265_07005</name>
</gene>
<evidence type="ECO:0000313" key="2">
    <source>
        <dbReference type="Proteomes" id="UP000054324"/>
    </source>
</evidence>
<dbReference type="GeneID" id="20321184"/>
<reference evidence="1 2" key="1">
    <citation type="submission" date="2013-11" db="EMBL/GenBank/DDBJ databases">
        <title>Opisthorchis viverrini - life in the bile duct.</title>
        <authorList>
            <person name="Young N.D."/>
            <person name="Nagarajan N."/>
            <person name="Lin S.J."/>
            <person name="Korhonen P.K."/>
            <person name="Jex A.R."/>
            <person name="Hall R.S."/>
            <person name="Safavi-Hemami H."/>
            <person name="Kaewkong W."/>
            <person name="Bertrand D."/>
            <person name="Gao S."/>
            <person name="Seet Q."/>
            <person name="Wongkham S."/>
            <person name="Teh B.T."/>
            <person name="Wongkham C."/>
            <person name="Intapan P.M."/>
            <person name="Maleewong W."/>
            <person name="Yang X."/>
            <person name="Hu M."/>
            <person name="Wang Z."/>
            <person name="Hofmann A."/>
            <person name="Sternberg P.W."/>
            <person name="Tan P."/>
            <person name="Wang J."/>
            <person name="Gasser R.B."/>
        </authorList>
    </citation>
    <scope>NUCLEOTIDE SEQUENCE [LARGE SCALE GENOMIC DNA]</scope>
</reference>
<dbReference type="CTD" id="20321184"/>
<dbReference type="EMBL" id="KL596773">
    <property type="protein sequence ID" value="KER25546.1"/>
    <property type="molecule type" value="Genomic_DNA"/>
</dbReference>
<dbReference type="OrthoDB" id="427711at2759"/>
<protein>
    <submittedName>
        <fullName evidence="1">Uncharacterized protein</fullName>
    </submittedName>
</protein>
<dbReference type="RefSeq" id="XP_009170690.1">
    <property type="nucleotide sequence ID" value="XM_009172426.1"/>
</dbReference>
<evidence type="ECO:0000313" key="1">
    <source>
        <dbReference type="EMBL" id="KER25546.1"/>
    </source>
</evidence>
<organism evidence="1 2">
    <name type="scientific">Opisthorchis viverrini</name>
    <name type="common">Southeast Asian liver fluke</name>
    <dbReference type="NCBI Taxonomy" id="6198"/>
    <lineage>
        <taxon>Eukaryota</taxon>
        <taxon>Metazoa</taxon>
        <taxon>Spiralia</taxon>
        <taxon>Lophotrochozoa</taxon>
        <taxon>Platyhelminthes</taxon>
        <taxon>Trematoda</taxon>
        <taxon>Digenea</taxon>
        <taxon>Opisthorchiida</taxon>
        <taxon>Opisthorchiata</taxon>
        <taxon>Opisthorchiidae</taxon>
        <taxon>Opisthorchis</taxon>
    </lineage>
</organism>
<keyword evidence="2" id="KW-1185">Reference proteome</keyword>
<name>A0A074ZE46_OPIVI</name>